<accession>A0A915EGA8</accession>
<dbReference type="InterPro" id="IPR023210">
    <property type="entry name" value="NADP_OxRdtase_dom"/>
</dbReference>
<feature type="domain" description="NADP-dependent oxidoreductase" evidence="3">
    <location>
        <begin position="48"/>
        <end position="190"/>
    </location>
</feature>
<dbReference type="AlphaFoldDB" id="A0A915EGA8"/>
<dbReference type="SUPFAM" id="SSF51430">
    <property type="entry name" value="NAD(P)-linked oxidoreductase"/>
    <property type="match status" value="1"/>
</dbReference>
<dbReference type="PRINTS" id="PR00069">
    <property type="entry name" value="ALDKETRDTASE"/>
</dbReference>
<dbReference type="InterPro" id="IPR018170">
    <property type="entry name" value="Aldo/ket_reductase_CS"/>
</dbReference>
<dbReference type="PROSITE" id="PS00062">
    <property type="entry name" value="ALDOKETO_REDUCTASE_2"/>
    <property type="match status" value="1"/>
</dbReference>
<evidence type="ECO:0000313" key="5">
    <source>
        <dbReference type="WBParaSite" id="jg5756"/>
    </source>
</evidence>
<dbReference type="Proteomes" id="UP000887574">
    <property type="component" value="Unplaced"/>
</dbReference>
<dbReference type="InterPro" id="IPR020471">
    <property type="entry name" value="AKR"/>
</dbReference>
<dbReference type="Pfam" id="PF00248">
    <property type="entry name" value="Aldo_ket_red"/>
    <property type="match status" value="1"/>
</dbReference>
<dbReference type="Gene3D" id="3.20.20.100">
    <property type="entry name" value="NADP-dependent oxidoreductase domain"/>
    <property type="match status" value="1"/>
</dbReference>
<evidence type="ECO:0000313" key="4">
    <source>
        <dbReference type="Proteomes" id="UP000887574"/>
    </source>
</evidence>
<reference evidence="5" key="1">
    <citation type="submission" date="2022-11" db="UniProtKB">
        <authorList>
            <consortium name="WormBaseParasite"/>
        </authorList>
    </citation>
    <scope>IDENTIFICATION</scope>
</reference>
<dbReference type="GO" id="GO:0016491">
    <property type="term" value="F:oxidoreductase activity"/>
    <property type="evidence" value="ECO:0007669"/>
    <property type="project" value="InterPro"/>
</dbReference>
<evidence type="ECO:0000256" key="1">
    <source>
        <dbReference type="PIRSR" id="PIRSR000097-2"/>
    </source>
</evidence>
<dbReference type="WBParaSite" id="jg5756">
    <property type="protein sequence ID" value="jg5756"/>
    <property type="gene ID" value="jg5756"/>
</dbReference>
<organism evidence="4 5">
    <name type="scientific">Ditylenchus dipsaci</name>
    <dbReference type="NCBI Taxonomy" id="166011"/>
    <lineage>
        <taxon>Eukaryota</taxon>
        <taxon>Metazoa</taxon>
        <taxon>Ecdysozoa</taxon>
        <taxon>Nematoda</taxon>
        <taxon>Chromadorea</taxon>
        <taxon>Rhabditida</taxon>
        <taxon>Tylenchina</taxon>
        <taxon>Tylenchomorpha</taxon>
        <taxon>Sphaerularioidea</taxon>
        <taxon>Anguinidae</taxon>
        <taxon>Anguininae</taxon>
        <taxon>Ditylenchus</taxon>
    </lineage>
</organism>
<dbReference type="PIRSF" id="PIRSF000097">
    <property type="entry name" value="AKR"/>
    <property type="match status" value="1"/>
</dbReference>
<evidence type="ECO:0000256" key="2">
    <source>
        <dbReference type="PIRSR" id="PIRSR000097-3"/>
    </source>
</evidence>
<protein>
    <submittedName>
        <fullName evidence="5">NADP-dependent oxidoreductase domain-containing protein</fullName>
    </submittedName>
</protein>
<sequence length="276" mass="31550">MCSQAITFSNGLKMPIVGLGTWQSKPEEIDLAVKTALDAGYRHIDTAARQDIFLVTKLWCTHNRPEDIEAQMKESLAKLKTDYVDLYLVHMPATFNHDMSEHDPKVKVEDIWKGMEGVYEKGLAKSIGVSNFNVDQIERIMKVAKVPIHNTQVELYLYFAQFELQEVCKKHNITLCAYAPIGSPGRKNFVLPTGQKLNWPDAPEPLENFLVLTRHSCDPKSTNKDRVIENFQIFNFQLSQDEVDELNKAPQGSRLFLQDFMVGHPEDPFKEERPKA</sequence>
<feature type="binding site" evidence="1">
    <location>
        <position position="90"/>
    </location>
    <ligand>
        <name>substrate</name>
    </ligand>
</feature>
<dbReference type="PANTHER" id="PTHR11732">
    <property type="entry name" value="ALDO/KETO REDUCTASE"/>
    <property type="match status" value="1"/>
</dbReference>
<keyword evidence="4" id="KW-1185">Reference proteome</keyword>
<evidence type="ECO:0000259" key="3">
    <source>
        <dbReference type="Pfam" id="PF00248"/>
    </source>
</evidence>
<name>A0A915EGA8_9BILA</name>
<feature type="site" description="Lowers pKa of active site Tyr" evidence="2">
    <location>
        <position position="57"/>
    </location>
</feature>
<proteinExistence type="predicted"/>
<dbReference type="InterPro" id="IPR036812">
    <property type="entry name" value="NAD(P)_OxRdtase_dom_sf"/>
</dbReference>